<accession>A0A183JM67</accession>
<name>A0A183JM67_9TREM</name>
<keyword evidence="2" id="KW-1185">Reference proteome</keyword>
<dbReference type="WBParaSite" id="SCUD_0000379801-mRNA-1">
    <property type="protein sequence ID" value="SCUD_0000379801-mRNA-1"/>
    <property type="gene ID" value="SCUD_0000379801"/>
</dbReference>
<reference evidence="1 2" key="2">
    <citation type="submission" date="2018-11" db="EMBL/GenBank/DDBJ databases">
        <authorList>
            <consortium name="Pathogen Informatics"/>
        </authorList>
    </citation>
    <scope>NUCLEOTIDE SEQUENCE [LARGE SCALE GENOMIC DNA]</scope>
    <source>
        <strain evidence="1">Dakar</strain>
        <strain evidence="2">Dakar, Senegal</strain>
    </source>
</reference>
<dbReference type="EMBL" id="UZAK01004518">
    <property type="protein sequence ID" value="VDO84538.1"/>
    <property type="molecule type" value="Genomic_DNA"/>
</dbReference>
<gene>
    <name evidence="1" type="ORF">SCUD_LOCUS3797</name>
</gene>
<dbReference type="STRING" id="6186.A0A183JM67"/>
<proteinExistence type="predicted"/>
<dbReference type="Proteomes" id="UP000279833">
    <property type="component" value="Unassembled WGS sequence"/>
</dbReference>
<evidence type="ECO:0000313" key="1">
    <source>
        <dbReference type="EMBL" id="VDO84538.1"/>
    </source>
</evidence>
<reference evidence="3" key="1">
    <citation type="submission" date="2016-06" db="UniProtKB">
        <authorList>
            <consortium name="WormBaseParasite"/>
        </authorList>
    </citation>
    <scope>IDENTIFICATION</scope>
</reference>
<evidence type="ECO:0000313" key="3">
    <source>
        <dbReference type="WBParaSite" id="SCUD_0000379801-mRNA-1"/>
    </source>
</evidence>
<protein>
    <submittedName>
        <fullName evidence="3">Glycogen synthase kinase-3 beta</fullName>
    </submittedName>
</protein>
<organism evidence="3">
    <name type="scientific">Schistosoma curassoni</name>
    <dbReference type="NCBI Taxonomy" id="6186"/>
    <lineage>
        <taxon>Eukaryota</taxon>
        <taxon>Metazoa</taxon>
        <taxon>Spiralia</taxon>
        <taxon>Lophotrochozoa</taxon>
        <taxon>Platyhelminthes</taxon>
        <taxon>Trematoda</taxon>
        <taxon>Digenea</taxon>
        <taxon>Strigeidida</taxon>
        <taxon>Schistosomatoidea</taxon>
        <taxon>Schistosomatidae</taxon>
        <taxon>Schistosoma</taxon>
    </lineage>
</organism>
<dbReference type="AlphaFoldDB" id="A0A183JM67"/>
<evidence type="ECO:0000313" key="2">
    <source>
        <dbReference type="Proteomes" id="UP000279833"/>
    </source>
</evidence>
<sequence length="36" mass="4339">MLVYEPRFRIRPEEALTHRFFTRKDESGKNPVLMSS</sequence>